<feature type="compositionally biased region" description="Polar residues" evidence="1">
    <location>
        <begin position="52"/>
        <end position="69"/>
    </location>
</feature>
<dbReference type="EMBL" id="CAJPEV010006931">
    <property type="protein sequence ID" value="CAG0904464.1"/>
    <property type="molecule type" value="Genomic_DNA"/>
</dbReference>
<evidence type="ECO:0000313" key="2">
    <source>
        <dbReference type="EMBL" id="CAD7253871.1"/>
    </source>
</evidence>
<proteinExistence type="predicted"/>
<feature type="region of interest" description="Disordered" evidence="1">
    <location>
        <begin position="39"/>
        <end position="86"/>
    </location>
</feature>
<sequence>METIYGKNLTEEVVEAEDKKQKDPFISMAHDLQYEKTEAFSHDKEESENGERSCSNVMPSKILKNSASKGRQRKAFKRSNVERKSGKTTLAEEMKKMAKLCQKGRDGKPDIYELPKLPELHHENGAVVKYYIGPVRPGTDSECRVLLVVGKTGAVNCNNKEHQKLKKQSCDK</sequence>
<protein>
    <submittedName>
        <fullName evidence="2">Uncharacterized protein</fullName>
    </submittedName>
</protein>
<name>A0A7R9AHJ6_9CRUS</name>
<dbReference type="Proteomes" id="UP000677054">
    <property type="component" value="Unassembled WGS sequence"/>
</dbReference>
<keyword evidence="3" id="KW-1185">Reference proteome</keyword>
<gene>
    <name evidence="2" type="ORF">DSTB1V02_LOCUS13617</name>
</gene>
<organism evidence="2">
    <name type="scientific">Darwinula stevensoni</name>
    <dbReference type="NCBI Taxonomy" id="69355"/>
    <lineage>
        <taxon>Eukaryota</taxon>
        <taxon>Metazoa</taxon>
        <taxon>Ecdysozoa</taxon>
        <taxon>Arthropoda</taxon>
        <taxon>Crustacea</taxon>
        <taxon>Oligostraca</taxon>
        <taxon>Ostracoda</taxon>
        <taxon>Podocopa</taxon>
        <taxon>Podocopida</taxon>
        <taxon>Darwinulocopina</taxon>
        <taxon>Darwinuloidea</taxon>
        <taxon>Darwinulidae</taxon>
        <taxon>Darwinula</taxon>
    </lineage>
</organism>
<evidence type="ECO:0000313" key="3">
    <source>
        <dbReference type="Proteomes" id="UP000677054"/>
    </source>
</evidence>
<dbReference type="AlphaFoldDB" id="A0A7R9AHJ6"/>
<reference evidence="2" key="1">
    <citation type="submission" date="2020-11" db="EMBL/GenBank/DDBJ databases">
        <authorList>
            <person name="Tran Van P."/>
        </authorList>
    </citation>
    <scope>NUCLEOTIDE SEQUENCE</scope>
</reference>
<dbReference type="EMBL" id="LR906448">
    <property type="protein sequence ID" value="CAD7253871.1"/>
    <property type="molecule type" value="Genomic_DNA"/>
</dbReference>
<accession>A0A7R9AHJ6</accession>
<evidence type="ECO:0000256" key="1">
    <source>
        <dbReference type="SAM" id="MobiDB-lite"/>
    </source>
</evidence>
<feature type="compositionally biased region" description="Basic and acidic residues" evidence="1">
    <location>
        <begin position="39"/>
        <end position="51"/>
    </location>
</feature>